<keyword evidence="9" id="KW-0472">Membrane</keyword>
<evidence type="ECO:0000256" key="3">
    <source>
        <dbReference type="ARBA" id="ARBA00008011"/>
    </source>
</evidence>
<evidence type="ECO:0000256" key="1">
    <source>
        <dbReference type="ARBA" id="ARBA00004236"/>
    </source>
</evidence>
<feature type="region of interest" description="Disordered" evidence="15">
    <location>
        <begin position="285"/>
        <end position="338"/>
    </location>
</feature>
<dbReference type="InterPro" id="IPR014712">
    <property type="entry name" value="ANTH_dom_sf"/>
</dbReference>
<reference evidence="17" key="1">
    <citation type="submission" date="2016-05" db="EMBL/GenBank/DDBJ databases">
        <authorList>
            <person name="Lavstsen T."/>
            <person name="Jespersen J.S."/>
        </authorList>
    </citation>
    <scope>NUCLEOTIDE SEQUENCE</scope>
    <source>
        <tissue evidence="17">Brain</tissue>
    </source>
</reference>
<dbReference type="SUPFAM" id="SSF89009">
    <property type="entry name" value="GAT-like domain"/>
    <property type="match status" value="1"/>
</dbReference>
<evidence type="ECO:0000256" key="2">
    <source>
        <dbReference type="ARBA" id="ARBA00004277"/>
    </source>
</evidence>
<dbReference type="SUPFAM" id="SSF48464">
    <property type="entry name" value="ENTH/VHS domain"/>
    <property type="match status" value="1"/>
</dbReference>
<gene>
    <name evidence="17" type="primary">SNAP91</name>
</gene>
<dbReference type="PANTHER" id="PTHR22951">
    <property type="entry name" value="CLATHRIN ASSEMBLY PROTEIN"/>
    <property type="match status" value="1"/>
</dbReference>
<dbReference type="GO" id="GO:0098894">
    <property type="term" value="C:extrinsic component of presynaptic endocytic zone membrane"/>
    <property type="evidence" value="ECO:0007669"/>
    <property type="project" value="TreeGrafter"/>
</dbReference>
<dbReference type="GO" id="GO:0032050">
    <property type="term" value="F:clathrin heavy chain binding"/>
    <property type="evidence" value="ECO:0007669"/>
    <property type="project" value="TreeGrafter"/>
</dbReference>
<feature type="domain" description="ENTH" evidence="16">
    <location>
        <begin position="14"/>
        <end position="145"/>
    </location>
</feature>
<dbReference type="FunFam" id="1.20.58.150:FF:000002">
    <property type="entry name" value="clathrin coat assembly protein AP180"/>
    <property type="match status" value="1"/>
</dbReference>
<evidence type="ECO:0000256" key="14">
    <source>
        <dbReference type="ARBA" id="ARBA00083065"/>
    </source>
</evidence>
<dbReference type="GO" id="GO:0000149">
    <property type="term" value="F:SNARE binding"/>
    <property type="evidence" value="ECO:0007669"/>
    <property type="project" value="TreeGrafter"/>
</dbReference>
<dbReference type="GO" id="GO:0008021">
    <property type="term" value="C:synaptic vesicle"/>
    <property type="evidence" value="ECO:0007669"/>
    <property type="project" value="TreeGrafter"/>
</dbReference>
<comment type="similarity">
    <text evidence="3">Belongs to the PICALM/SNAP91 family.</text>
</comment>
<evidence type="ECO:0000256" key="13">
    <source>
        <dbReference type="ARBA" id="ARBA00081660"/>
    </source>
</evidence>
<dbReference type="GO" id="GO:0005545">
    <property type="term" value="F:1-phosphatidylinositol binding"/>
    <property type="evidence" value="ECO:0007669"/>
    <property type="project" value="InterPro"/>
</dbReference>
<name>A0A1A8KZ87_9TELE</name>
<dbReference type="InterPro" id="IPR013809">
    <property type="entry name" value="ENTH"/>
</dbReference>
<evidence type="ECO:0000256" key="10">
    <source>
        <dbReference type="ARBA" id="ARBA00023180"/>
    </source>
</evidence>
<evidence type="ECO:0000256" key="5">
    <source>
        <dbReference type="ARBA" id="ARBA00022475"/>
    </source>
</evidence>
<dbReference type="Gene3D" id="1.20.58.150">
    <property type="entry name" value="ANTH domain"/>
    <property type="match status" value="1"/>
</dbReference>
<dbReference type="PROSITE" id="PS50942">
    <property type="entry name" value="ENTH"/>
    <property type="match status" value="1"/>
</dbReference>
<feature type="compositionally biased region" description="Low complexity" evidence="15">
    <location>
        <begin position="347"/>
        <end position="362"/>
    </location>
</feature>
<dbReference type="FunFam" id="1.25.40.90:FF:000001">
    <property type="entry name" value="phosphatidylinositol-binding clathrin assembly protein-like isoform X1"/>
    <property type="match status" value="1"/>
</dbReference>
<keyword evidence="8" id="KW-0653">Protein transport</keyword>
<dbReference type="GO" id="GO:0005546">
    <property type="term" value="F:phosphatidylinositol-4,5-bisphosphate binding"/>
    <property type="evidence" value="ECO:0007669"/>
    <property type="project" value="TreeGrafter"/>
</dbReference>
<dbReference type="Pfam" id="PF07651">
    <property type="entry name" value="ANTH"/>
    <property type="match status" value="1"/>
</dbReference>
<accession>A0A1A8KZ87</accession>
<feature type="compositionally biased region" description="Polar residues" evidence="15">
    <location>
        <begin position="299"/>
        <end position="321"/>
    </location>
</feature>
<feature type="region of interest" description="Disordered" evidence="15">
    <location>
        <begin position="492"/>
        <end position="532"/>
    </location>
</feature>
<dbReference type="InterPro" id="IPR008942">
    <property type="entry name" value="ENTH_VHS"/>
</dbReference>
<evidence type="ECO:0000256" key="7">
    <source>
        <dbReference type="ARBA" id="ARBA00022553"/>
    </source>
</evidence>
<dbReference type="GO" id="GO:0072583">
    <property type="term" value="P:clathrin-dependent endocytosis"/>
    <property type="evidence" value="ECO:0007669"/>
    <property type="project" value="InterPro"/>
</dbReference>
<dbReference type="GO" id="GO:0005905">
    <property type="term" value="C:clathrin-coated pit"/>
    <property type="evidence" value="ECO:0007669"/>
    <property type="project" value="TreeGrafter"/>
</dbReference>
<dbReference type="Gene3D" id="1.25.40.90">
    <property type="match status" value="1"/>
</dbReference>
<protein>
    <recommendedName>
        <fullName evidence="12">Clathrin coat assembly protein AP180</fullName>
    </recommendedName>
    <alternativeName>
        <fullName evidence="14">91 kDa synaptosomal-associated protein</fullName>
    </alternativeName>
    <alternativeName>
        <fullName evidence="13">Clathrin coat-associated protein AP180</fullName>
    </alternativeName>
</protein>
<feature type="region of interest" description="Disordered" evidence="15">
    <location>
        <begin position="378"/>
        <end position="407"/>
    </location>
</feature>
<feature type="region of interest" description="Disordered" evidence="15">
    <location>
        <begin position="343"/>
        <end position="362"/>
    </location>
</feature>
<dbReference type="SMART" id="SM00273">
    <property type="entry name" value="ENTH"/>
    <property type="match status" value="1"/>
</dbReference>
<keyword evidence="5" id="KW-1003">Cell membrane</keyword>
<feature type="region of interest" description="Disordered" evidence="15">
    <location>
        <begin position="423"/>
        <end position="447"/>
    </location>
</feature>
<evidence type="ECO:0000313" key="17">
    <source>
        <dbReference type="EMBL" id="SBR37875.1"/>
    </source>
</evidence>
<dbReference type="AlphaFoldDB" id="A0A1A8KZ87"/>
<proteinExistence type="inferred from homology"/>
<dbReference type="PANTHER" id="PTHR22951:SF28">
    <property type="entry name" value="CLATHRIN COAT ASSEMBLY PROTEIN AP180 ISOFORM X1"/>
    <property type="match status" value="1"/>
</dbReference>
<feature type="compositionally biased region" description="Basic and acidic residues" evidence="15">
    <location>
        <begin position="285"/>
        <end position="295"/>
    </location>
</feature>
<keyword evidence="7" id="KW-0597">Phosphoprotein</keyword>
<evidence type="ECO:0000256" key="6">
    <source>
        <dbReference type="ARBA" id="ARBA00022481"/>
    </source>
</evidence>
<evidence type="ECO:0000256" key="8">
    <source>
        <dbReference type="ARBA" id="ARBA00022927"/>
    </source>
</evidence>
<dbReference type="EMBL" id="HAEF01000493">
    <property type="protein sequence ID" value="SBR37875.1"/>
    <property type="molecule type" value="Transcribed_RNA"/>
</dbReference>
<keyword evidence="10" id="KW-0325">Glycoprotein</keyword>
<dbReference type="InterPro" id="IPR011417">
    <property type="entry name" value="ANTH_dom"/>
</dbReference>
<comment type="subcellular location">
    <subcellularLocation>
        <location evidence="1">Cell membrane</location>
    </subcellularLocation>
    <subcellularLocation>
        <location evidence="2">Membrane</location>
        <location evidence="2">Coated pit</location>
        <topology evidence="2">Peripheral membrane protein</topology>
        <orientation evidence="2">Cytoplasmic side</orientation>
    </subcellularLocation>
</comment>
<evidence type="ECO:0000256" key="4">
    <source>
        <dbReference type="ARBA" id="ARBA00022448"/>
    </source>
</evidence>
<dbReference type="GO" id="GO:0030136">
    <property type="term" value="C:clathrin-coated vesicle"/>
    <property type="evidence" value="ECO:0007669"/>
    <property type="project" value="InterPro"/>
</dbReference>
<feature type="compositionally biased region" description="Basic and acidic residues" evidence="15">
    <location>
        <begin position="522"/>
        <end position="532"/>
    </location>
</feature>
<reference evidence="17" key="2">
    <citation type="submission" date="2016-06" db="EMBL/GenBank/DDBJ databases">
        <title>The genome of a short-lived fish provides insights into sex chromosome evolution and the genetic control of aging.</title>
        <authorList>
            <person name="Reichwald K."/>
            <person name="Felder M."/>
            <person name="Petzold A."/>
            <person name="Koch P."/>
            <person name="Groth M."/>
            <person name="Platzer M."/>
        </authorList>
    </citation>
    <scope>NUCLEOTIDE SEQUENCE</scope>
    <source>
        <tissue evidence="17">Brain</tissue>
    </source>
</reference>
<keyword evidence="4" id="KW-0813">Transport</keyword>
<evidence type="ECO:0000259" key="16">
    <source>
        <dbReference type="PROSITE" id="PS50942"/>
    </source>
</evidence>
<sequence length="532" mass="55884">MSGQTLTDRIAAAQYQLTGSDMARAVCKATTHEVMAPKKKHLEYLVSATNTTNVNIPQMADTLFERSTNASWVVVFKALTTTHHICVHGNERFIQYLASRTSLFNLSNFIDKTGSHGYDMSTFIRRYARYLNEKAFAYRQMAFDFTRVKKGAEGVMRTLATEKLLKGMPVLQTQIDTLLEFDVHPKELNNGIINAAFLLLFKDLVKLFASYNDGIINLLEKFFKMKKSDCKEALEIYKRFLTRVTKIGEFMKLAETVGVDKNDIPDINYAPSSILESLETHMNGLEDVKGGKKGEGSPTKGSPTNNVSPTSTPAKSSNAVPTLQPPPGESAAAAPEPAEDSLLDLDPLASTGPAATSAAPTSWGDLLGSDAFATPAPATEATAAAAEGGAAATSTPATNAGAEATGGDAPAAAAAAPAAAASAAPSSELMSGDVMKPTMTPQAGDVDTSMANMASNLTMGTPAAPQVAPPSWGAPMAGAPAAGAPMVPMTRPGFPATGVTPGAPMSPGVAQSPRKPPPPRNALDDLNIKDFM</sequence>
<dbReference type="GO" id="GO:0015031">
    <property type="term" value="P:protein transport"/>
    <property type="evidence" value="ECO:0007669"/>
    <property type="project" value="UniProtKB-KW"/>
</dbReference>
<dbReference type="GO" id="GO:0048268">
    <property type="term" value="P:clathrin coat assembly"/>
    <property type="evidence" value="ECO:0007669"/>
    <property type="project" value="InterPro"/>
</dbReference>
<evidence type="ECO:0000256" key="9">
    <source>
        <dbReference type="ARBA" id="ARBA00023136"/>
    </source>
</evidence>
<comment type="subunit">
    <text evidence="11">Binds AP2A2. Interacts with AP2B1; clathrin competes with SNAP91.</text>
</comment>
<dbReference type="GO" id="GO:0016185">
    <property type="term" value="P:synaptic vesicle budding from presynaptic endocytic zone membrane"/>
    <property type="evidence" value="ECO:0007669"/>
    <property type="project" value="TreeGrafter"/>
</dbReference>
<keyword evidence="6" id="KW-0488">Methylation</keyword>
<evidence type="ECO:0000256" key="12">
    <source>
        <dbReference type="ARBA" id="ARBA00070426"/>
    </source>
</evidence>
<dbReference type="InterPro" id="IPR045192">
    <property type="entry name" value="AP180-like"/>
</dbReference>
<organism evidence="17">
    <name type="scientific">Nothobranchius pienaari</name>
    <dbReference type="NCBI Taxonomy" id="704102"/>
    <lineage>
        <taxon>Eukaryota</taxon>
        <taxon>Metazoa</taxon>
        <taxon>Chordata</taxon>
        <taxon>Craniata</taxon>
        <taxon>Vertebrata</taxon>
        <taxon>Euteleostomi</taxon>
        <taxon>Actinopterygii</taxon>
        <taxon>Neopterygii</taxon>
        <taxon>Teleostei</taxon>
        <taxon>Neoteleostei</taxon>
        <taxon>Acanthomorphata</taxon>
        <taxon>Ovalentaria</taxon>
        <taxon>Atherinomorphae</taxon>
        <taxon>Cyprinodontiformes</taxon>
        <taxon>Nothobranchiidae</taxon>
        <taxon>Nothobranchius</taxon>
    </lineage>
</organism>
<evidence type="ECO:0000256" key="11">
    <source>
        <dbReference type="ARBA" id="ARBA00062465"/>
    </source>
</evidence>
<dbReference type="CDD" id="cd16985">
    <property type="entry name" value="ANTH_N_AP180"/>
    <property type="match status" value="1"/>
</dbReference>
<evidence type="ECO:0000256" key="15">
    <source>
        <dbReference type="SAM" id="MobiDB-lite"/>
    </source>
</evidence>